<name>A0A5K7ZXC8_9BACT</name>
<dbReference type="HAMAP" id="MF_01984">
    <property type="entry name" value="ubiX_pad"/>
    <property type="match status" value="1"/>
</dbReference>
<evidence type="ECO:0000313" key="9">
    <source>
        <dbReference type="EMBL" id="BBO84771.1"/>
    </source>
</evidence>
<feature type="binding site" evidence="7">
    <location>
        <begin position="15"/>
        <end position="17"/>
    </location>
    <ligand>
        <name>FMN</name>
        <dbReference type="ChEBI" id="CHEBI:58210"/>
    </ligand>
</feature>
<comment type="caution">
    <text evidence="7">Lacks conserved residue(s) required for the propagation of feature annotation.</text>
</comment>
<dbReference type="EC" id="2.5.1.129" evidence="7"/>
<protein>
    <recommendedName>
        <fullName evidence="7">Flavin prenyltransferase UbiX</fullName>
        <ecNumber evidence="7">2.5.1.129</ecNumber>
    </recommendedName>
</protein>
<comment type="function">
    <text evidence="7">Flavin prenyltransferase that catalyzes the synthesis of the prenylated FMN cofactor (prenyl-FMN) for 4-hydroxy-3-polyprenylbenzoic acid decarboxylase UbiD. The prenyltransferase is metal-independent and links a dimethylallyl moiety from dimethylallyl monophosphate (DMAP) to the flavin N5 and C6 atoms of FMN.</text>
</comment>
<dbReference type="Proteomes" id="UP000425960">
    <property type="component" value="Chromosome"/>
</dbReference>
<dbReference type="InterPro" id="IPR036551">
    <property type="entry name" value="Flavin_trans-like"/>
</dbReference>
<dbReference type="InterPro" id="IPR003382">
    <property type="entry name" value="Flavoprotein"/>
</dbReference>
<dbReference type="AlphaFoldDB" id="A0A5K7ZXC8"/>
<comment type="similarity">
    <text evidence="6 7">Belongs to the UbiX/PAD1 family.</text>
</comment>
<evidence type="ECO:0000259" key="8">
    <source>
        <dbReference type="Pfam" id="PF02441"/>
    </source>
</evidence>
<dbReference type="NCBIfam" id="TIGR00421">
    <property type="entry name" value="ubiX_pad"/>
    <property type="match status" value="1"/>
</dbReference>
<evidence type="ECO:0000256" key="5">
    <source>
        <dbReference type="ARBA" id="ARBA00050612"/>
    </source>
</evidence>
<feature type="binding site" evidence="7">
    <location>
        <position position="173"/>
    </location>
    <ligand>
        <name>dimethylallyl phosphate</name>
        <dbReference type="ChEBI" id="CHEBI:88052"/>
    </ligand>
</feature>
<feature type="binding site" evidence="7">
    <location>
        <begin position="92"/>
        <end position="95"/>
    </location>
    <ligand>
        <name>FMN</name>
        <dbReference type="ChEBI" id="CHEBI:58210"/>
    </ligand>
</feature>
<feature type="binding site" evidence="7">
    <location>
        <position position="127"/>
    </location>
    <ligand>
        <name>FMN</name>
        <dbReference type="ChEBI" id="CHEBI:58210"/>
    </ligand>
</feature>
<evidence type="ECO:0000256" key="3">
    <source>
        <dbReference type="ARBA" id="ARBA00022643"/>
    </source>
</evidence>
<organism evidence="9 10">
    <name type="scientific">Desulfosarcina ovata subsp. sediminis</name>
    <dbReference type="NCBI Taxonomy" id="885957"/>
    <lineage>
        <taxon>Bacteria</taxon>
        <taxon>Pseudomonadati</taxon>
        <taxon>Thermodesulfobacteriota</taxon>
        <taxon>Desulfobacteria</taxon>
        <taxon>Desulfobacterales</taxon>
        <taxon>Desulfosarcinaceae</taxon>
        <taxon>Desulfosarcina</taxon>
    </lineage>
</organism>
<comment type="catalytic activity">
    <reaction evidence="5 7">
        <text>dimethylallyl phosphate + FMNH2 = prenylated FMNH2 + phosphate</text>
        <dbReference type="Rhea" id="RHEA:37743"/>
        <dbReference type="ChEBI" id="CHEBI:43474"/>
        <dbReference type="ChEBI" id="CHEBI:57618"/>
        <dbReference type="ChEBI" id="CHEBI:87467"/>
        <dbReference type="ChEBI" id="CHEBI:88052"/>
        <dbReference type="EC" id="2.5.1.129"/>
    </reaction>
</comment>
<evidence type="ECO:0000256" key="7">
    <source>
        <dbReference type="HAMAP-Rule" id="MF_01984"/>
    </source>
</evidence>
<dbReference type="GO" id="GO:0106141">
    <property type="term" value="F:flavin prenyltransferase activity"/>
    <property type="evidence" value="ECO:0007669"/>
    <property type="project" value="UniProtKB-EC"/>
</dbReference>
<keyword evidence="2 7" id="KW-0285">Flavoprotein</keyword>
<dbReference type="EMBL" id="AP021876">
    <property type="protein sequence ID" value="BBO84771.1"/>
    <property type="molecule type" value="Genomic_DNA"/>
</dbReference>
<dbReference type="FunFam" id="3.40.50.1950:FF:000001">
    <property type="entry name" value="Flavin prenyltransferase UbiX"/>
    <property type="match status" value="1"/>
</dbReference>
<reference evidence="9 10" key="1">
    <citation type="submission" date="2019-11" db="EMBL/GenBank/DDBJ databases">
        <title>Comparative genomics of hydrocarbon-degrading Desulfosarcina strains.</title>
        <authorList>
            <person name="Watanabe M."/>
            <person name="Kojima H."/>
            <person name="Fukui M."/>
        </authorList>
    </citation>
    <scope>NUCLEOTIDE SEQUENCE [LARGE SCALE GENOMIC DNA]</scope>
    <source>
        <strain evidence="9 10">28bB2T</strain>
    </source>
</reference>
<feature type="domain" description="Flavoprotein" evidence="8">
    <location>
        <begin position="9"/>
        <end position="175"/>
    </location>
</feature>
<evidence type="ECO:0000256" key="4">
    <source>
        <dbReference type="ARBA" id="ARBA00022679"/>
    </source>
</evidence>
<gene>
    <name evidence="9" type="primary">ubiX_2</name>
    <name evidence="7" type="synonym">ubiX</name>
    <name evidence="9" type="ORF">DSCO28_53370</name>
</gene>
<sequence>MMADQQLPVVLALTGASGVIYGVRALEVLNELKVPVHLIVSDAAALNLEIETDYRLSRIKALATRVYDITDMAAEVASGSFRTRGMLISPCTVKTLSAVANAFTDNLIVRAADVCLKERRRLVLMVRETPFHAGHLELMIRVATLGGIILPPIPAFYHQPKTIADIIDQSIGKALDLLGVEHRLFKRWGGR</sequence>
<keyword evidence="3 7" id="KW-0288">FMN</keyword>
<evidence type="ECO:0000313" key="10">
    <source>
        <dbReference type="Proteomes" id="UP000425960"/>
    </source>
</evidence>
<feature type="binding site" evidence="7">
    <location>
        <position position="157"/>
    </location>
    <ligand>
        <name>dimethylallyl phosphate</name>
        <dbReference type="ChEBI" id="CHEBI:88052"/>
    </ligand>
</feature>
<dbReference type="KEGG" id="dov:DSCO28_53370"/>
<proteinExistence type="inferred from homology"/>
<evidence type="ECO:0000256" key="2">
    <source>
        <dbReference type="ARBA" id="ARBA00022630"/>
    </source>
</evidence>
<evidence type="ECO:0000256" key="6">
    <source>
        <dbReference type="ARBA" id="ARBA00060793"/>
    </source>
</evidence>
<keyword evidence="4 7" id="KW-0808">Transferase</keyword>
<dbReference type="Gene3D" id="3.40.50.1950">
    <property type="entry name" value="Flavin prenyltransferase-like"/>
    <property type="match status" value="1"/>
</dbReference>
<dbReference type="SUPFAM" id="SSF52507">
    <property type="entry name" value="Homo-oligomeric flavin-containing Cys decarboxylases, HFCD"/>
    <property type="match status" value="1"/>
</dbReference>
<accession>A0A5K7ZXC8</accession>
<feature type="binding site" evidence="7">
    <location>
        <position position="41"/>
    </location>
    <ligand>
        <name>FMN</name>
        <dbReference type="ChEBI" id="CHEBI:58210"/>
    </ligand>
</feature>
<evidence type="ECO:0000256" key="1">
    <source>
        <dbReference type="ARBA" id="ARBA00022602"/>
    </source>
</evidence>
<dbReference type="NCBIfam" id="NF004685">
    <property type="entry name" value="PRK06029.1"/>
    <property type="match status" value="1"/>
</dbReference>
<keyword evidence="1 7" id="KW-0637">Prenyltransferase</keyword>
<dbReference type="InterPro" id="IPR004507">
    <property type="entry name" value="UbiX-like"/>
</dbReference>
<dbReference type="Pfam" id="PF02441">
    <property type="entry name" value="Flavoprotein"/>
    <property type="match status" value="1"/>
</dbReference>